<dbReference type="Proteomes" id="UP000826656">
    <property type="component" value="Unassembled WGS sequence"/>
</dbReference>
<protein>
    <recommendedName>
        <fullName evidence="4">Integrase core domain containing protein</fullName>
    </recommendedName>
</protein>
<comment type="caution">
    <text evidence="2">The sequence shown here is derived from an EMBL/GenBank/DDBJ whole genome shotgun (WGS) entry which is preliminary data.</text>
</comment>
<organism evidence="2 3">
    <name type="scientific">Solanum tuberosum</name>
    <name type="common">Potato</name>
    <dbReference type="NCBI Taxonomy" id="4113"/>
    <lineage>
        <taxon>Eukaryota</taxon>
        <taxon>Viridiplantae</taxon>
        <taxon>Streptophyta</taxon>
        <taxon>Embryophyta</taxon>
        <taxon>Tracheophyta</taxon>
        <taxon>Spermatophyta</taxon>
        <taxon>Magnoliopsida</taxon>
        <taxon>eudicotyledons</taxon>
        <taxon>Gunneridae</taxon>
        <taxon>Pentapetalae</taxon>
        <taxon>asterids</taxon>
        <taxon>lamiids</taxon>
        <taxon>Solanales</taxon>
        <taxon>Solanaceae</taxon>
        <taxon>Solanoideae</taxon>
        <taxon>Solaneae</taxon>
        <taxon>Solanum</taxon>
    </lineage>
</organism>
<dbReference type="EMBL" id="JAIVGD010000003">
    <property type="protein sequence ID" value="KAH0776505.1"/>
    <property type="molecule type" value="Genomic_DNA"/>
</dbReference>
<feature type="compositionally biased region" description="Basic and acidic residues" evidence="1">
    <location>
        <begin position="1"/>
        <end position="25"/>
    </location>
</feature>
<sequence length="119" mass="13378">MKQARKEHVNQAPPRKEWKMKRILDRPTNPNIDAQGREITHLIEPEITSNDGWQETMKSSASKDATNVGMNMDKGLETSNSFTPLTQAVTQVTYMEIMQEIGVHGQRSGGGVAQHKTQF</sequence>
<evidence type="ECO:0000313" key="3">
    <source>
        <dbReference type="Proteomes" id="UP000826656"/>
    </source>
</evidence>
<gene>
    <name evidence="2" type="ORF">KY290_007916</name>
</gene>
<reference evidence="2 3" key="1">
    <citation type="journal article" date="2021" name="bioRxiv">
        <title>Chromosome-scale and haplotype-resolved genome assembly of a tetraploid potato cultivar.</title>
        <authorList>
            <person name="Sun H."/>
            <person name="Jiao W.-B."/>
            <person name="Krause K."/>
            <person name="Campoy J.A."/>
            <person name="Goel M."/>
            <person name="Folz-Donahue K."/>
            <person name="Kukat C."/>
            <person name="Huettel B."/>
            <person name="Schneeberger K."/>
        </authorList>
    </citation>
    <scope>NUCLEOTIDE SEQUENCE [LARGE SCALE GENOMIC DNA]</scope>
    <source>
        <strain evidence="2">SolTubOtavaFocal</strain>
        <tissue evidence="2">Leaves</tissue>
    </source>
</reference>
<proteinExistence type="predicted"/>
<feature type="region of interest" description="Disordered" evidence="1">
    <location>
        <begin position="1"/>
        <end position="34"/>
    </location>
</feature>
<evidence type="ECO:0008006" key="4">
    <source>
        <dbReference type="Google" id="ProtNLM"/>
    </source>
</evidence>
<evidence type="ECO:0000313" key="2">
    <source>
        <dbReference type="EMBL" id="KAH0776505.1"/>
    </source>
</evidence>
<evidence type="ECO:0000256" key="1">
    <source>
        <dbReference type="SAM" id="MobiDB-lite"/>
    </source>
</evidence>
<name>A0ABQ7W930_SOLTU</name>
<keyword evidence="3" id="KW-1185">Reference proteome</keyword>
<accession>A0ABQ7W930</accession>
<feature type="compositionally biased region" description="Polar residues" evidence="1">
    <location>
        <begin position="48"/>
        <end position="69"/>
    </location>
</feature>
<feature type="region of interest" description="Disordered" evidence="1">
    <location>
        <begin position="48"/>
        <end position="80"/>
    </location>
</feature>